<dbReference type="AlphaFoldDB" id="A0A326RZ40"/>
<evidence type="ECO:0000313" key="2">
    <source>
        <dbReference type="EMBL" id="PZV87579.1"/>
    </source>
</evidence>
<sequence length="39" mass="4374">MKKLLFACLIFLFVHSVRAQEQVIPHRSVYMELGGAGLA</sequence>
<feature type="chain" id="PRO_5016289833" evidence="1">
    <location>
        <begin position="20"/>
        <end position="39"/>
    </location>
</feature>
<keyword evidence="3" id="KW-1185">Reference proteome</keyword>
<keyword evidence="1" id="KW-0732">Signal</keyword>
<accession>A0A326RZ40</accession>
<dbReference type="EMBL" id="QKTX01000001">
    <property type="protein sequence ID" value="PZV87579.1"/>
    <property type="molecule type" value="Genomic_DNA"/>
</dbReference>
<evidence type="ECO:0000256" key="1">
    <source>
        <dbReference type="SAM" id="SignalP"/>
    </source>
</evidence>
<organism evidence="2 3">
    <name type="scientific">Algoriphagus aquaeductus</name>
    <dbReference type="NCBI Taxonomy" id="475299"/>
    <lineage>
        <taxon>Bacteria</taxon>
        <taxon>Pseudomonadati</taxon>
        <taxon>Bacteroidota</taxon>
        <taxon>Cytophagia</taxon>
        <taxon>Cytophagales</taxon>
        <taxon>Cyclobacteriaceae</taxon>
        <taxon>Algoriphagus</taxon>
    </lineage>
</organism>
<reference evidence="2 3" key="1">
    <citation type="submission" date="2018-06" db="EMBL/GenBank/DDBJ databases">
        <title>Genomic Encyclopedia of Archaeal and Bacterial Type Strains, Phase II (KMG-II): from individual species to whole genera.</title>
        <authorList>
            <person name="Goeker M."/>
        </authorList>
    </citation>
    <scope>NUCLEOTIDE SEQUENCE [LARGE SCALE GENOMIC DNA]</scope>
    <source>
        <strain evidence="2 3">T4</strain>
    </source>
</reference>
<proteinExistence type="predicted"/>
<gene>
    <name evidence="2" type="ORF">CLV31_101456</name>
</gene>
<protein>
    <submittedName>
        <fullName evidence="2">Uncharacterized protein</fullName>
    </submittedName>
</protein>
<comment type="caution">
    <text evidence="2">The sequence shown here is derived from an EMBL/GenBank/DDBJ whole genome shotgun (WGS) entry which is preliminary data.</text>
</comment>
<dbReference type="Proteomes" id="UP000248917">
    <property type="component" value="Unassembled WGS sequence"/>
</dbReference>
<evidence type="ECO:0000313" key="3">
    <source>
        <dbReference type="Proteomes" id="UP000248917"/>
    </source>
</evidence>
<name>A0A326RZ40_9BACT</name>
<feature type="signal peptide" evidence="1">
    <location>
        <begin position="1"/>
        <end position="19"/>
    </location>
</feature>